<sequence>MRRRGLRGPEEAGTWARRRRLEEGDGPDRWAPPVGDPGREEGGGRLDWASACRPAQREEGGKREWAGGPIERKREKKKEKEGKRIFLGLNIAFAQF</sequence>
<dbReference type="Proteomes" id="UP000000763">
    <property type="component" value="Chromosome 1"/>
</dbReference>
<evidence type="ECO:0000313" key="3">
    <source>
        <dbReference type="EMBL" id="BAD88340.1"/>
    </source>
</evidence>
<reference evidence="2" key="1">
    <citation type="journal article" date="2002" name="Nature">
        <title>The genome sequence and structure of rice chromosome 1.</title>
        <authorList>
            <person name="Sasaki T."/>
            <person name="Matsumoto T."/>
            <person name="Yamamoto K."/>
            <person name="Sakata K."/>
            <person name="Baba T."/>
            <person name="Katayose Y."/>
            <person name="Wu J."/>
            <person name="Niimura Y."/>
            <person name="Cheng Z."/>
            <person name="Nagamura Y."/>
            <person name="Antonio B.A."/>
            <person name="Kanamori H."/>
            <person name="Hosokawa S."/>
            <person name="Masukawa M."/>
            <person name="Arikawa K."/>
            <person name="Chiden Y."/>
            <person name="Hayashi M."/>
            <person name="Okamoto M."/>
            <person name="Ando T."/>
            <person name="Aoki H."/>
            <person name="Arita K."/>
            <person name="Hamada M."/>
            <person name="Harada C."/>
            <person name="Hijishita S."/>
            <person name="Honda M."/>
            <person name="Ichikawa Y."/>
            <person name="Idonuma A."/>
            <person name="Iijima M."/>
            <person name="Ikeda M."/>
            <person name="Ikeno M."/>
            <person name="Itoh S."/>
            <person name="Itoh T."/>
            <person name="Itoh Y."/>
            <person name="Itoh Y."/>
            <person name="Iwabuchi A."/>
            <person name="Kamiya K."/>
            <person name="Karasawa W."/>
            <person name="Katagiri S."/>
            <person name="Kikuta A."/>
            <person name="Kobayashi N."/>
            <person name="Kono I."/>
            <person name="Machita K."/>
            <person name="Maehara T."/>
            <person name="Mizuno H."/>
            <person name="Mizubayashi T."/>
            <person name="Mukai Y."/>
            <person name="Nagasaki H."/>
            <person name="Nakashima M."/>
            <person name="Nakama Y."/>
            <person name="Nakamichi Y."/>
            <person name="Nakamura M."/>
            <person name="Namiki N."/>
            <person name="Negishi M."/>
            <person name="Ohta I."/>
            <person name="Ono N."/>
            <person name="Saji S."/>
            <person name="Sakai K."/>
            <person name="Shibata M."/>
            <person name="Shimokawa T."/>
            <person name="Shomura A."/>
            <person name="Song J."/>
            <person name="Takazaki Y."/>
            <person name="Terasawa K."/>
            <person name="Tsuji K."/>
            <person name="Waki K."/>
            <person name="Yamagata H."/>
            <person name="Yamane H."/>
            <person name="Yoshiki S."/>
            <person name="Yoshihara R."/>
            <person name="Yukawa K."/>
            <person name="Zhong H."/>
            <person name="Iwama H."/>
            <person name="Endo T."/>
            <person name="Ito H."/>
            <person name="Hahn J.H."/>
            <person name="Kim H.I."/>
            <person name="Eun M.Y."/>
            <person name="Yano M."/>
            <person name="Jiang J."/>
            <person name="Gojobori T."/>
        </authorList>
    </citation>
    <scope>NUCLEOTIDE SEQUENCE</scope>
</reference>
<feature type="compositionally biased region" description="Basic and acidic residues" evidence="1">
    <location>
        <begin position="55"/>
        <end position="79"/>
    </location>
</feature>
<evidence type="ECO:0000256" key="1">
    <source>
        <dbReference type="SAM" id="MobiDB-lite"/>
    </source>
</evidence>
<feature type="region of interest" description="Disordered" evidence="1">
    <location>
        <begin position="1"/>
        <end position="79"/>
    </location>
</feature>
<evidence type="ECO:0000313" key="2">
    <source>
        <dbReference type="EMBL" id="BAD61440.1"/>
    </source>
</evidence>
<reference evidence="4" key="3">
    <citation type="journal article" date="2005" name="Nature">
        <title>The map-based sequence of the rice genome.</title>
        <authorList>
            <consortium name="International rice genome sequencing project (IRGSP)"/>
            <person name="Matsumoto T."/>
            <person name="Wu J."/>
            <person name="Kanamori H."/>
            <person name="Katayose Y."/>
            <person name="Fujisawa M."/>
            <person name="Namiki N."/>
            <person name="Mizuno H."/>
            <person name="Yamamoto K."/>
            <person name="Antonio B.A."/>
            <person name="Baba T."/>
            <person name="Sakata K."/>
            <person name="Nagamura Y."/>
            <person name="Aoki H."/>
            <person name="Arikawa K."/>
            <person name="Arita K."/>
            <person name="Bito T."/>
            <person name="Chiden Y."/>
            <person name="Fujitsuka N."/>
            <person name="Fukunaka R."/>
            <person name="Hamada M."/>
            <person name="Harada C."/>
            <person name="Hayashi A."/>
            <person name="Hijishita S."/>
            <person name="Honda M."/>
            <person name="Hosokawa S."/>
            <person name="Ichikawa Y."/>
            <person name="Idonuma A."/>
            <person name="Iijima M."/>
            <person name="Ikeda M."/>
            <person name="Ikeno M."/>
            <person name="Ito K."/>
            <person name="Ito S."/>
            <person name="Ito T."/>
            <person name="Ito Y."/>
            <person name="Ito Y."/>
            <person name="Iwabuchi A."/>
            <person name="Kamiya K."/>
            <person name="Karasawa W."/>
            <person name="Kurita K."/>
            <person name="Katagiri S."/>
            <person name="Kikuta A."/>
            <person name="Kobayashi H."/>
            <person name="Kobayashi N."/>
            <person name="Machita K."/>
            <person name="Maehara T."/>
            <person name="Masukawa M."/>
            <person name="Mizubayashi T."/>
            <person name="Mukai Y."/>
            <person name="Nagasaki H."/>
            <person name="Nagata Y."/>
            <person name="Naito S."/>
            <person name="Nakashima M."/>
            <person name="Nakama Y."/>
            <person name="Nakamichi Y."/>
            <person name="Nakamura M."/>
            <person name="Meguro A."/>
            <person name="Negishi M."/>
            <person name="Ohta I."/>
            <person name="Ohta T."/>
            <person name="Okamoto M."/>
            <person name="Ono N."/>
            <person name="Saji S."/>
            <person name="Sakaguchi M."/>
            <person name="Sakai K."/>
            <person name="Shibata M."/>
            <person name="Shimokawa T."/>
            <person name="Song J."/>
            <person name="Takazaki Y."/>
            <person name="Terasawa K."/>
            <person name="Tsugane M."/>
            <person name="Tsuji K."/>
            <person name="Ueda S."/>
            <person name="Waki K."/>
            <person name="Yamagata H."/>
            <person name="Yamamoto M."/>
            <person name="Yamamoto S."/>
            <person name="Yamane H."/>
            <person name="Yoshiki S."/>
            <person name="Yoshihara R."/>
            <person name="Yukawa K."/>
            <person name="Zhong H."/>
            <person name="Yano M."/>
            <person name="Yuan Q."/>
            <person name="Ouyang S."/>
            <person name="Liu J."/>
            <person name="Jones K.M."/>
            <person name="Gansberger K."/>
            <person name="Moffat K."/>
            <person name="Hill J."/>
            <person name="Bera J."/>
            <person name="Fadrosh D."/>
            <person name="Jin S."/>
            <person name="Johri S."/>
            <person name="Kim M."/>
            <person name="Overton L."/>
            <person name="Reardon M."/>
            <person name="Tsitrin T."/>
            <person name="Vuong H."/>
            <person name="Weaver B."/>
            <person name="Ciecko A."/>
            <person name="Tallon L."/>
            <person name="Jackson J."/>
            <person name="Pai G."/>
            <person name="Aken S.V."/>
            <person name="Utterback T."/>
            <person name="Reidmuller S."/>
            <person name="Feldblyum T."/>
            <person name="Hsiao J."/>
            <person name="Zismann V."/>
            <person name="Iobst S."/>
            <person name="de Vazeille A.R."/>
            <person name="Buell C.R."/>
            <person name="Ying K."/>
            <person name="Li Y."/>
            <person name="Lu T."/>
            <person name="Huang Y."/>
            <person name="Zhao Q."/>
            <person name="Feng Q."/>
            <person name="Zhang L."/>
            <person name="Zhu J."/>
            <person name="Weng Q."/>
            <person name="Mu J."/>
            <person name="Lu Y."/>
            <person name="Fan D."/>
            <person name="Liu Y."/>
            <person name="Guan J."/>
            <person name="Zhang Y."/>
            <person name="Yu S."/>
            <person name="Liu X."/>
            <person name="Zhang Y."/>
            <person name="Hong G."/>
            <person name="Han B."/>
            <person name="Choisne N."/>
            <person name="Demange N."/>
            <person name="Orjeda G."/>
            <person name="Samain S."/>
            <person name="Cattolico L."/>
            <person name="Pelletier E."/>
            <person name="Couloux A."/>
            <person name="Segurens B."/>
            <person name="Wincker P."/>
            <person name="D'Hont A."/>
            <person name="Scarpelli C."/>
            <person name="Weissenbach J."/>
            <person name="Salanoubat M."/>
            <person name="Quetier F."/>
            <person name="Yu Y."/>
            <person name="Kim H.R."/>
            <person name="Rambo T."/>
            <person name="Currie J."/>
            <person name="Collura K."/>
            <person name="Luo M."/>
            <person name="Yang T."/>
            <person name="Ammiraju J.S.S."/>
            <person name="Engler F."/>
            <person name="Soderlund C."/>
            <person name="Wing R.A."/>
            <person name="Palmer L.E."/>
            <person name="de la Bastide M."/>
            <person name="Spiegel L."/>
            <person name="Nascimento L."/>
            <person name="Zutavern T."/>
            <person name="O'Shaughnessy A."/>
            <person name="Dike S."/>
            <person name="Dedhia N."/>
            <person name="Preston R."/>
            <person name="Balija V."/>
            <person name="McCombie W.R."/>
            <person name="Chow T."/>
            <person name="Chen H."/>
            <person name="Chung M."/>
            <person name="Chen C."/>
            <person name="Shaw J."/>
            <person name="Wu H."/>
            <person name="Hsiao K."/>
            <person name="Chao Y."/>
            <person name="Chu M."/>
            <person name="Cheng C."/>
            <person name="Hour A."/>
            <person name="Lee P."/>
            <person name="Lin S."/>
            <person name="Lin Y."/>
            <person name="Liou J."/>
            <person name="Liu S."/>
            <person name="Hsing Y."/>
            <person name="Raghuvanshi S."/>
            <person name="Mohanty A."/>
            <person name="Bharti A.K."/>
            <person name="Gaur A."/>
            <person name="Gupta V."/>
            <person name="Kumar D."/>
            <person name="Ravi V."/>
            <person name="Vij S."/>
            <person name="Kapur A."/>
            <person name="Khurana P."/>
            <person name="Khurana P."/>
            <person name="Khurana J.P."/>
            <person name="Tyagi A.K."/>
            <person name="Gaikwad K."/>
            <person name="Singh A."/>
            <person name="Dalal V."/>
            <person name="Srivastava S."/>
            <person name="Dixit A."/>
            <person name="Pal A.K."/>
            <person name="Ghazi I.A."/>
            <person name="Yadav M."/>
            <person name="Pandit A."/>
            <person name="Bhargava A."/>
            <person name="Sureshbabu K."/>
            <person name="Batra K."/>
            <person name="Sharma T.R."/>
            <person name="Mohapatra T."/>
            <person name="Singh N.K."/>
            <person name="Messing J."/>
            <person name="Nelson A.B."/>
            <person name="Fuks G."/>
            <person name="Kavchok S."/>
            <person name="Keizer G."/>
            <person name="Linton E."/>
            <person name="Llaca V."/>
            <person name="Song R."/>
            <person name="Tanyolac B."/>
            <person name="Young S."/>
            <person name="Ho-Il K."/>
            <person name="Hahn J.H."/>
            <person name="Sangsakoo G."/>
            <person name="Vanavichit A."/>
            <person name="de Mattos Luiz.A.T."/>
            <person name="Zimmer P.D."/>
            <person name="Malone G."/>
            <person name="Dellagostin O."/>
            <person name="de Oliveira A.C."/>
            <person name="Bevan M."/>
            <person name="Bancroft I."/>
            <person name="Minx P."/>
            <person name="Cordum H."/>
            <person name="Wilson R."/>
            <person name="Cheng Z."/>
            <person name="Jin W."/>
            <person name="Jiang J."/>
            <person name="Leong S.A."/>
            <person name="Iwama H."/>
            <person name="Gojobori T."/>
            <person name="Itoh T."/>
            <person name="Niimura Y."/>
            <person name="Fujii Y."/>
            <person name="Habara T."/>
            <person name="Sakai H."/>
            <person name="Sato Y."/>
            <person name="Wilson G."/>
            <person name="Kumar K."/>
            <person name="McCouch S."/>
            <person name="Juretic N."/>
            <person name="Hoen D."/>
            <person name="Wright S."/>
            <person name="Bruskiewich R."/>
            <person name="Bureau T."/>
            <person name="Miyao A."/>
            <person name="Hirochika H."/>
            <person name="Nishikawa T."/>
            <person name="Kadowaki K."/>
            <person name="Sugiura M."/>
            <person name="Burr B."/>
            <person name="Sasaki T."/>
        </authorList>
    </citation>
    <scope>NUCLEOTIDE SEQUENCE [LARGE SCALE GENOMIC DNA]</scope>
    <source>
        <strain evidence="4">cv. Nipponbare</strain>
    </source>
</reference>
<name>Q5ZCA0_ORYSJ</name>
<evidence type="ECO:0000313" key="4">
    <source>
        <dbReference type="Proteomes" id="UP000000763"/>
    </source>
</evidence>
<gene>
    <name evidence="3" type="ORF">B1329D01.19</name>
    <name evidence="2" type="ORF">P0043B10.5</name>
</gene>
<reference evidence="4" key="4">
    <citation type="journal article" date="2008" name="Nucleic Acids Res.">
        <title>The rice annotation project database (RAP-DB): 2008 update.</title>
        <authorList>
            <consortium name="The rice annotation project (RAP)"/>
        </authorList>
    </citation>
    <scope>GENOME REANNOTATION</scope>
    <source>
        <strain evidence="4">cv. Nipponbare</strain>
    </source>
</reference>
<reference evidence="3" key="2">
    <citation type="submission" date="2003-06" db="EMBL/GenBank/DDBJ databases">
        <title>Oryza sativa nipponbare(GA3) genomic DNA, chromosome 1, BAC clone:B1329D01.</title>
        <authorList>
            <person name="Sasaki T."/>
            <person name="Matsumoto T."/>
            <person name="Katayose Y."/>
        </authorList>
    </citation>
    <scope>NUCLEOTIDE SEQUENCE</scope>
</reference>
<protein>
    <submittedName>
        <fullName evidence="2">Uncharacterized protein</fullName>
    </submittedName>
</protein>
<proteinExistence type="predicted"/>
<accession>Q5ZCA0</accession>
<dbReference type="AlphaFoldDB" id="Q5ZCA0"/>
<dbReference type="EMBL" id="AP006530">
    <property type="protein sequence ID" value="BAD88340.1"/>
    <property type="molecule type" value="Genomic_DNA"/>
</dbReference>
<organism evidence="2 4">
    <name type="scientific">Oryza sativa subsp. japonica</name>
    <name type="common">Rice</name>
    <dbReference type="NCBI Taxonomy" id="39947"/>
    <lineage>
        <taxon>Eukaryota</taxon>
        <taxon>Viridiplantae</taxon>
        <taxon>Streptophyta</taxon>
        <taxon>Embryophyta</taxon>
        <taxon>Tracheophyta</taxon>
        <taxon>Spermatophyta</taxon>
        <taxon>Magnoliopsida</taxon>
        <taxon>Liliopsida</taxon>
        <taxon>Poales</taxon>
        <taxon>Poaceae</taxon>
        <taxon>BOP clade</taxon>
        <taxon>Oryzoideae</taxon>
        <taxon>Oryzeae</taxon>
        <taxon>Oryzinae</taxon>
        <taxon>Oryza</taxon>
        <taxon>Oryza sativa</taxon>
    </lineage>
</organism>
<dbReference type="EMBL" id="AP003236">
    <property type="protein sequence ID" value="BAD61440.1"/>
    <property type="molecule type" value="Genomic_DNA"/>
</dbReference>